<dbReference type="GO" id="GO:0016301">
    <property type="term" value="F:kinase activity"/>
    <property type="evidence" value="ECO:0007669"/>
    <property type="project" value="UniProtKB-KW"/>
</dbReference>
<dbReference type="Pfam" id="PF21645">
    <property type="entry name" value="FakA-like_M"/>
    <property type="match status" value="1"/>
</dbReference>
<evidence type="ECO:0000313" key="3">
    <source>
        <dbReference type="Proteomes" id="UP000681526"/>
    </source>
</evidence>
<feature type="domain" description="DhaL" evidence="1">
    <location>
        <begin position="9"/>
        <end position="201"/>
    </location>
</feature>
<dbReference type="InterPro" id="IPR019986">
    <property type="entry name" value="YloV-like"/>
</dbReference>
<accession>A0ABM8V073</accession>
<evidence type="ECO:0000313" key="2">
    <source>
        <dbReference type="EMBL" id="CAG5078419.1"/>
    </source>
</evidence>
<dbReference type="InterPro" id="IPR048394">
    <property type="entry name" value="FakA-like_M"/>
</dbReference>
<dbReference type="SMART" id="SM01120">
    <property type="entry name" value="Dak2"/>
    <property type="match status" value="1"/>
</dbReference>
<gene>
    <name evidence="2" type="primary">txxe 178-dhaK</name>
    <name evidence="2" type="ORF">TXXE_02295</name>
</gene>
<dbReference type="InterPro" id="IPR033470">
    <property type="entry name" value="FakA-like_C"/>
</dbReference>
<sequence>MSKRVLDGKTFAEMVFAGADALERNMQQINALNVFPVPDGDTGTNMNLTMRSGVQELRSRPSLSLGTAAEALSRGLLMGARGNSGVILSQLFRGFARGAAGHDELNAVQFAGALQQGVDTAYKSVVKPVEGTILTVARESARHAVSIARRTPDIAALMREVLAKAKETLLKTPDMLPILKQVGVVDSGGQGLVHLYEGFAAYLSGEATVEAVEMPAAAEVFAPAAAAPPARRAESAPAQSRVATESIEFPYDMEFFIRRPERMPAGMRFDREWFTRALEKDGDSVIIIEDGDIIKVHVHSRKPGDVLNLALPYGELIDIRILNMREQHRELLDQEEPAGGGPELAAPEVLTGGAPVQGVSPEQVHEFAPYGIIAVAMGGGIADIFLRHEADIVLSGGQTMNPSTEDFLQAIESLSAERIYLLPNNGNVILTAQQAAEMSGRSVTVIPTRSIPQGLAALLAFNEAETAERNEERMRGAAESVRSGEVTLAVRDSTIGGLTIREGDYIGIMDKEIVAASGSLQETCRTLLSKMLEDGGELVTVLTGEGTNDAETAALSDWLQDAYPDAELEIFEGGQPLYPYLIAVE</sequence>
<dbReference type="InterPro" id="IPR004007">
    <property type="entry name" value="DhaL_dom"/>
</dbReference>
<comment type="caution">
    <text evidence="2">The sequence shown here is derived from an EMBL/GenBank/DDBJ whole genome shotgun (WGS) entry which is preliminary data.</text>
</comment>
<dbReference type="PANTHER" id="PTHR33434">
    <property type="entry name" value="DEGV DOMAIN-CONTAINING PROTEIN DR_1986-RELATED"/>
    <property type="match status" value="1"/>
</dbReference>
<keyword evidence="3" id="KW-1185">Reference proteome</keyword>
<dbReference type="SMART" id="SM01121">
    <property type="entry name" value="Dak1_2"/>
    <property type="match status" value="1"/>
</dbReference>
<proteinExistence type="predicted"/>
<dbReference type="Gene3D" id="1.25.40.340">
    <property type="match status" value="1"/>
</dbReference>
<dbReference type="Pfam" id="PF02734">
    <property type="entry name" value="Dak2"/>
    <property type="match status" value="1"/>
</dbReference>
<dbReference type="RefSeq" id="WP_213483294.1">
    <property type="nucleotide sequence ID" value="NZ_CAJRAY010000008.1"/>
</dbReference>
<dbReference type="SUPFAM" id="SSF101473">
    <property type="entry name" value="DhaL-like"/>
    <property type="match status" value="1"/>
</dbReference>
<keyword evidence="2" id="KW-0418">Kinase</keyword>
<name>A0ABM8V073_THEXY</name>
<keyword evidence="2" id="KW-0808">Transferase</keyword>
<dbReference type="InterPro" id="IPR036117">
    <property type="entry name" value="DhaL_dom_sf"/>
</dbReference>
<organism evidence="2 3">
    <name type="scientific">Thermobacillus xylanilyticus</name>
    <dbReference type="NCBI Taxonomy" id="76633"/>
    <lineage>
        <taxon>Bacteria</taxon>
        <taxon>Bacillati</taxon>
        <taxon>Bacillota</taxon>
        <taxon>Bacilli</taxon>
        <taxon>Bacillales</taxon>
        <taxon>Paenibacillaceae</taxon>
        <taxon>Thermobacillus</taxon>
    </lineage>
</organism>
<dbReference type="PROSITE" id="PS51480">
    <property type="entry name" value="DHAL"/>
    <property type="match status" value="1"/>
</dbReference>
<dbReference type="Pfam" id="PF13684">
    <property type="entry name" value="FakA-like_C"/>
    <property type="match status" value="1"/>
</dbReference>
<dbReference type="Proteomes" id="UP000681526">
    <property type="component" value="Unassembled WGS sequence"/>
</dbReference>
<dbReference type="EMBL" id="CAJRAY010000008">
    <property type="protein sequence ID" value="CAG5078419.1"/>
    <property type="molecule type" value="Genomic_DNA"/>
</dbReference>
<reference evidence="2 3" key="1">
    <citation type="submission" date="2021-04" db="EMBL/GenBank/DDBJ databases">
        <authorList>
            <person name="Rakotoarivonina H."/>
        </authorList>
    </citation>
    <scope>NUCLEOTIDE SEQUENCE [LARGE SCALE GENOMIC DNA]</scope>
    <source>
        <strain evidence="2 3">XE</strain>
    </source>
</reference>
<dbReference type="PANTHER" id="PTHR33434:SF4">
    <property type="entry name" value="PHOSPHATASE PROTEIN"/>
    <property type="match status" value="1"/>
</dbReference>
<dbReference type="InterPro" id="IPR050270">
    <property type="entry name" value="DegV_domain_contain"/>
</dbReference>
<dbReference type="NCBIfam" id="TIGR03599">
    <property type="entry name" value="YloV"/>
    <property type="match status" value="1"/>
</dbReference>
<protein>
    <submittedName>
        <fullName evidence="2">Dak phosphatasedihydroxyacetone kinase family</fullName>
    </submittedName>
</protein>
<evidence type="ECO:0000259" key="1">
    <source>
        <dbReference type="PROSITE" id="PS51480"/>
    </source>
</evidence>